<keyword evidence="3" id="KW-1003">Cell membrane</keyword>
<feature type="transmembrane region" description="Helical" evidence="8">
    <location>
        <begin position="121"/>
        <end position="142"/>
    </location>
</feature>
<evidence type="ECO:0000256" key="6">
    <source>
        <dbReference type="ARBA" id="ARBA00023136"/>
    </source>
</evidence>
<feature type="transmembrane region" description="Helical" evidence="8">
    <location>
        <begin position="207"/>
        <end position="229"/>
    </location>
</feature>
<dbReference type="EMBL" id="AJAS01000002">
    <property type="protein sequence ID" value="EOI06819.1"/>
    <property type="molecule type" value="Genomic_DNA"/>
</dbReference>
<evidence type="ECO:0000256" key="5">
    <source>
        <dbReference type="ARBA" id="ARBA00022989"/>
    </source>
</evidence>
<evidence type="ECO:0000256" key="7">
    <source>
        <dbReference type="SAM" id="Coils"/>
    </source>
</evidence>
<comment type="subcellular location">
    <subcellularLocation>
        <location evidence="1">Cell membrane</location>
        <topology evidence="1">Multi-pass membrane protein</topology>
    </subcellularLocation>
</comment>
<dbReference type="Gene3D" id="3.40.720.10">
    <property type="entry name" value="Alkaline Phosphatase, subunit A"/>
    <property type="match status" value="1"/>
</dbReference>
<feature type="domain" description="Sulfatase N-terminal" evidence="9">
    <location>
        <begin position="621"/>
        <end position="910"/>
    </location>
</feature>
<dbReference type="PATRIC" id="fig|1158609.3.peg.148"/>
<dbReference type="RefSeq" id="WP_010763584.1">
    <property type="nucleotide sequence ID" value="NZ_ASWB01000004.1"/>
</dbReference>
<dbReference type="EMBL" id="ASWB01000004">
    <property type="protein sequence ID" value="EOT65162.1"/>
    <property type="molecule type" value="Genomic_DNA"/>
</dbReference>
<feature type="transmembrane region" description="Helical" evidence="8">
    <location>
        <begin position="524"/>
        <end position="542"/>
    </location>
</feature>
<gene>
    <name evidence="11" type="ORF">I586_02896</name>
    <name evidence="10" type="ORF">UAY_00161</name>
</gene>
<comment type="pathway">
    <text evidence="2">Cell wall biogenesis; lipoteichoic acid biosynthesis.</text>
</comment>
<dbReference type="InterPro" id="IPR050448">
    <property type="entry name" value="OpgB/LTA_synthase_biosynth"/>
</dbReference>
<reference evidence="10 12" key="1">
    <citation type="submission" date="2013-02" db="EMBL/GenBank/DDBJ databases">
        <title>The Genome Sequence of Enterococcus moraviensis BAA-383.</title>
        <authorList>
            <consortium name="The Broad Institute Genome Sequencing Platform"/>
            <consortium name="The Broad Institute Genome Sequencing Center for Infectious Disease"/>
            <person name="Earl A.M."/>
            <person name="Gilmore M.S."/>
            <person name="Lebreton F."/>
            <person name="Walker B."/>
            <person name="Young S.K."/>
            <person name="Zeng Q."/>
            <person name="Gargeya S."/>
            <person name="Fitzgerald M."/>
            <person name="Haas B."/>
            <person name="Abouelleil A."/>
            <person name="Alvarado L."/>
            <person name="Arachchi H.M."/>
            <person name="Berlin A.M."/>
            <person name="Chapman S.B."/>
            <person name="Dewar J."/>
            <person name="Goldberg J."/>
            <person name="Griggs A."/>
            <person name="Gujja S."/>
            <person name="Hansen M."/>
            <person name="Howarth C."/>
            <person name="Imamovic A."/>
            <person name="Larimer J."/>
            <person name="McCowan C."/>
            <person name="Murphy C."/>
            <person name="Neiman D."/>
            <person name="Pearson M."/>
            <person name="Priest M."/>
            <person name="Roberts A."/>
            <person name="Saif S."/>
            <person name="Shea T."/>
            <person name="Sisk P."/>
            <person name="Sykes S."/>
            <person name="Wortman J."/>
            <person name="Nusbaum C."/>
            <person name="Birren B."/>
        </authorList>
    </citation>
    <scope>NUCLEOTIDE SEQUENCE [LARGE SCALE GENOMIC DNA]</scope>
    <source>
        <strain evidence="10 12">ATCC BAA-383</strain>
    </source>
</reference>
<feature type="transmembrane region" description="Helical" evidence="8">
    <location>
        <begin position="174"/>
        <end position="195"/>
    </location>
</feature>
<feature type="transmembrane region" description="Helical" evidence="8">
    <location>
        <begin position="311"/>
        <end position="336"/>
    </location>
</feature>
<comment type="caution">
    <text evidence="10">The sequence shown here is derived from an EMBL/GenBank/DDBJ whole genome shotgun (WGS) entry which is preliminary data.</text>
</comment>
<dbReference type="SUPFAM" id="SSF53649">
    <property type="entry name" value="Alkaline phosphatase-like"/>
    <property type="match status" value="1"/>
</dbReference>
<feature type="transmembrane region" description="Helical" evidence="8">
    <location>
        <begin position="43"/>
        <end position="64"/>
    </location>
</feature>
<proteinExistence type="predicted"/>
<keyword evidence="5 8" id="KW-1133">Transmembrane helix</keyword>
<feature type="transmembrane region" description="Helical" evidence="8">
    <location>
        <begin position="481"/>
        <end position="504"/>
    </location>
</feature>
<dbReference type="Pfam" id="PF00884">
    <property type="entry name" value="Sulfatase"/>
    <property type="match status" value="1"/>
</dbReference>
<reference evidence="11 13" key="2">
    <citation type="submission" date="2013-03" db="EMBL/GenBank/DDBJ databases">
        <title>The Genome Sequence of Enterococcus moraviensis BAA-383 (PacBio/Illumina hybrid assembly).</title>
        <authorList>
            <consortium name="The Broad Institute Genomics Platform"/>
            <consortium name="The Broad Institute Genome Sequencing Center for Infectious Disease"/>
            <person name="Earl A."/>
            <person name="Russ C."/>
            <person name="Gilmore M."/>
            <person name="Surin D."/>
            <person name="Walker B."/>
            <person name="Young S."/>
            <person name="Zeng Q."/>
            <person name="Gargeya S."/>
            <person name="Fitzgerald M."/>
            <person name="Haas B."/>
            <person name="Abouelleil A."/>
            <person name="Allen A.W."/>
            <person name="Alvarado L."/>
            <person name="Arachchi H.M."/>
            <person name="Berlin A.M."/>
            <person name="Chapman S.B."/>
            <person name="Gainer-Dewar J."/>
            <person name="Goldberg J."/>
            <person name="Griggs A."/>
            <person name="Gujja S."/>
            <person name="Hansen M."/>
            <person name="Howarth C."/>
            <person name="Imamovic A."/>
            <person name="Ireland A."/>
            <person name="Larimer J."/>
            <person name="McCowan C."/>
            <person name="Murphy C."/>
            <person name="Pearson M."/>
            <person name="Poon T.W."/>
            <person name="Priest M."/>
            <person name="Roberts A."/>
            <person name="Saif S."/>
            <person name="Shea T."/>
            <person name="Sisk P."/>
            <person name="Sykes S."/>
            <person name="Wortman J."/>
            <person name="Nusbaum C."/>
            <person name="Birren B."/>
        </authorList>
    </citation>
    <scope>NUCLEOTIDE SEQUENCE [LARGE SCALE GENOMIC DNA]</scope>
    <source>
        <strain evidence="11 13">ATCC BAA-383</strain>
    </source>
</reference>
<dbReference type="GO" id="GO:0005886">
    <property type="term" value="C:plasma membrane"/>
    <property type="evidence" value="ECO:0007669"/>
    <property type="project" value="UniProtKB-SubCell"/>
</dbReference>
<keyword evidence="6 8" id="KW-0472">Membrane</keyword>
<dbReference type="HOGENOM" id="CLU_012250_0_0_9"/>
<dbReference type="InterPro" id="IPR000917">
    <property type="entry name" value="Sulfatase_N"/>
</dbReference>
<feature type="transmembrane region" description="Helical" evidence="8">
    <location>
        <begin position="241"/>
        <end position="259"/>
    </location>
</feature>
<evidence type="ECO:0000259" key="9">
    <source>
        <dbReference type="Pfam" id="PF00884"/>
    </source>
</evidence>
<feature type="transmembrane region" description="Helical" evidence="8">
    <location>
        <begin position="440"/>
        <end position="461"/>
    </location>
</feature>
<evidence type="ECO:0000256" key="1">
    <source>
        <dbReference type="ARBA" id="ARBA00004651"/>
    </source>
</evidence>
<evidence type="ECO:0000313" key="10">
    <source>
        <dbReference type="EMBL" id="EOI06819.1"/>
    </source>
</evidence>
<organism evidence="10 12">
    <name type="scientific">Enterococcus moraviensis ATCC BAA-383</name>
    <dbReference type="NCBI Taxonomy" id="1158609"/>
    <lineage>
        <taxon>Bacteria</taxon>
        <taxon>Bacillati</taxon>
        <taxon>Bacillota</taxon>
        <taxon>Bacilli</taxon>
        <taxon>Lactobacillales</taxon>
        <taxon>Enterococcaceae</taxon>
        <taxon>Enterococcus</taxon>
    </lineage>
</organism>
<evidence type="ECO:0000256" key="3">
    <source>
        <dbReference type="ARBA" id="ARBA00022475"/>
    </source>
</evidence>
<keyword evidence="13" id="KW-1185">Reference proteome</keyword>
<accession>R2TNN9</accession>
<feature type="transmembrane region" description="Helical" evidence="8">
    <location>
        <begin position="373"/>
        <end position="391"/>
    </location>
</feature>
<evidence type="ECO:0000256" key="4">
    <source>
        <dbReference type="ARBA" id="ARBA00022692"/>
    </source>
</evidence>
<keyword evidence="4 8" id="KW-0812">Transmembrane</keyword>
<dbReference type="eggNOG" id="COG1368">
    <property type="taxonomic scope" value="Bacteria"/>
</dbReference>
<dbReference type="AlphaFoldDB" id="R2TNN9"/>
<feature type="coiled-coil region" evidence="7">
    <location>
        <begin position="593"/>
        <end position="620"/>
    </location>
</feature>
<keyword evidence="7" id="KW-0175">Coiled coil</keyword>
<feature type="transmembrane region" description="Helical" evidence="8">
    <location>
        <begin position="149"/>
        <end position="168"/>
    </location>
</feature>
<feature type="transmembrane region" description="Helical" evidence="8">
    <location>
        <begin position="12"/>
        <end position="31"/>
    </location>
</feature>
<name>R2TNN9_9ENTE</name>
<evidence type="ECO:0000256" key="8">
    <source>
        <dbReference type="SAM" id="Phobius"/>
    </source>
</evidence>
<sequence length="997" mass="114489">MKENKSEKLEIGTILIACLLMIVQRVLLSAITVPEYANNPGRFYLYSVMKVAVGAGLGLVPLYMGYHYQKIAKKNVLRYLSSFFLLYVFIALISNIFFYVQASVLNLRDYWLIFFPVSQNYFIYAASCVLLFCSIPILTKWLTLLSTDYLKKVTIGLTVGFSILPTLFNKDLWGFQNGANVLWIFYLFLVGYAIKQLRLDKKMKFKFLHVCLSLGILIGLILLMTQISLSIRGDASTANRFSVPYSLFSLYYTISLFTFSEAISQKLGIKVKASIVATSLIVTQMVTYWPLTTYRVTAYLKKSFPDSGKKWLMNMFEFIGIYLGVTLLLIVICLILQKVSLFKKLNNFLSFDSPAQLSQKLRALRSWIHQKRMIFYVAIFFYLFTFLQIFLLEKKDGWTQTFQVVIKIFTLRQSVLVLTTLIIMSFFLLLLLLTNRFWYVFSLTLLVDLLLTVSSVIKVSLREEPVFPSDLKMLNSISELLSMVSPILIAVGAALIVLLTISSIVIQRKLQHRYSLKFNWKKRVIGIIVLAAMLSSVFFINHKNSPSFLLFNLFRVNKLFINQGEAVKENGPIIQFLNNIDVKIMDEPKNYSKDKIEQIMKKYDDEAKEINQTRNNWLENQTLILNLSESFSDPARVPNLRVPVDPIPTIKKEIKNNTGGVMLSVGYGGGTANMEWQGLTSLDISSLSASLVTPYTQLVNAQQVSPNITNLFDQKIAIHPFTASLYQRKSVFDKFGFEEFYYIDSPNKLTYTDKIERSPRISDESAYKETLKALKSNTETTQFIQVSTMQNHMPYEDYYDQLDYTAEGTAILESRKGELATFMQGLHYTDEAIKDFLQELDKIQKPITFVFYGDHLPSLYSGNDSKKYGLEHHETDYFIYSNAFSREQSKKVNKKVASPINFNALAFEQANIKVTPFYALLTQVTDKLPASTIDPIESISNRYNGKQVFVTEKNKIIFEKDLTKEQKVILEDYKYIQYDLVAGKQYAAKWAEQKVEQ</sequence>
<evidence type="ECO:0000313" key="12">
    <source>
        <dbReference type="Proteomes" id="UP000013781"/>
    </source>
</evidence>
<protein>
    <submittedName>
        <fullName evidence="10">Sulfatase</fullName>
    </submittedName>
</protein>
<evidence type="ECO:0000313" key="13">
    <source>
        <dbReference type="Proteomes" id="UP000014157"/>
    </source>
</evidence>
<evidence type="ECO:0000313" key="11">
    <source>
        <dbReference type="EMBL" id="EOT65162.1"/>
    </source>
</evidence>
<dbReference type="InterPro" id="IPR017850">
    <property type="entry name" value="Alkaline_phosphatase_core_sf"/>
</dbReference>
<feature type="transmembrane region" description="Helical" evidence="8">
    <location>
        <begin position="76"/>
        <end position="101"/>
    </location>
</feature>
<dbReference type="Proteomes" id="UP000014157">
    <property type="component" value="Unassembled WGS sequence"/>
</dbReference>
<evidence type="ECO:0000256" key="2">
    <source>
        <dbReference type="ARBA" id="ARBA00004936"/>
    </source>
</evidence>
<dbReference type="PANTHER" id="PTHR47371:SF3">
    <property type="entry name" value="PHOSPHOGLYCEROL TRANSFERASE I"/>
    <property type="match status" value="1"/>
</dbReference>
<dbReference type="CDD" id="cd16015">
    <property type="entry name" value="LTA_synthase"/>
    <property type="match status" value="1"/>
</dbReference>
<feature type="transmembrane region" description="Helical" evidence="8">
    <location>
        <begin position="271"/>
        <end position="291"/>
    </location>
</feature>
<feature type="transmembrane region" description="Helical" evidence="8">
    <location>
        <begin position="411"/>
        <end position="433"/>
    </location>
</feature>
<dbReference type="Proteomes" id="UP000013781">
    <property type="component" value="Unassembled WGS sequence"/>
</dbReference>
<dbReference type="PANTHER" id="PTHR47371">
    <property type="entry name" value="LIPOTEICHOIC ACID SYNTHASE"/>
    <property type="match status" value="1"/>
</dbReference>